<dbReference type="GO" id="GO:0003729">
    <property type="term" value="F:mRNA binding"/>
    <property type="evidence" value="ECO:0007669"/>
    <property type="project" value="InterPro"/>
</dbReference>
<feature type="compositionally biased region" description="Low complexity" evidence="13">
    <location>
        <begin position="229"/>
        <end position="255"/>
    </location>
</feature>
<evidence type="ECO:0000256" key="7">
    <source>
        <dbReference type="ARBA" id="ARBA00022816"/>
    </source>
</evidence>
<feature type="region of interest" description="Disordered" evidence="13">
    <location>
        <begin position="116"/>
        <end position="213"/>
    </location>
</feature>
<name>A0A6G1I6W0_9PEZI</name>
<dbReference type="GO" id="GO:0000184">
    <property type="term" value="P:nuclear-transcribed mRNA catabolic process, nonsense-mediated decay"/>
    <property type="evidence" value="ECO:0007669"/>
    <property type="project" value="UniProtKB-KW"/>
</dbReference>
<evidence type="ECO:0000256" key="11">
    <source>
        <dbReference type="ARBA" id="ARBA00023187"/>
    </source>
</evidence>
<dbReference type="GO" id="GO:0035145">
    <property type="term" value="C:exon-exon junction complex"/>
    <property type="evidence" value="ECO:0007669"/>
    <property type="project" value="InterPro"/>
</dbReference>
<dbReference type="GO" id="GO:0006397">
    <property type="term" value="P:mRNA processing"/>
    <property type="evidence" value="ECO:0007669"/>
    <property type="project" value="UniProtKB-KW"/>
</dbReference>
<feature type="compositionally biased region" description="Acidic residues" evidence="13">
    <location>
        <begin position="18"/>
        <end position="35"/>
    </location>
</feature>
<organism evidence="15 16">
    <name type="scientific">Trichodelitschia bisporula</name>
    <dbReference type="NCBI Taxonomy" id="703511"/>
    <lineage>
        <taxon>Eukaryota</taxon>
        <taxon>Fungi</taxon>
        <taxon>Dikarya</taxon>
        <taxon>Ascomycota</taxon>
        <taxon>Pezizomycotina</taxon>
        <taxon>Dothideomycetes</taxon>
        <taxon>Dothideomycetes incertae sedis</taxon>
        <taxon>Phaeotrichales</taxon>
        <taxon>Phaeotrichaceae</taxon>
        <taxon>Trichodelitschia</taxon>
    </lineage>
</organism>
<reference evidence="15" key="1">
    <citation type="journal article" date="2020" name="Stud. Mycol.">
        <title>101 Dothideomycetes genomes: a test case for predicting lifestyles and emergence of pathogens.</title>
        <authorList>
            <person name="Haridas S."/>
            <person name="Albert R."/>
            <person name="Binder M."/>
            <person name="Bloem J."/>
            <person name="Labutti K."/>
            <person name="Salamov A."/>
            <person name="Andreopoulos B."/>
            <person name="Baker S."/>
            <person name="Barry K."/>
            <person name="Bills G."/>
            <person name="Bluhm B."/>
            <person name="Cannon C."/>
            <person name="Castanera R."/>
            <person name="Culley D."/>
            <person name="Daum C."/>
            <person name="Ezra D."/>
            <person name="Gonzalez J."/>
            <person name="Henrissat B."/>
            <person name="Kuo A."/>
            <person name="Liang C."/>
            <person name="Lipzen A."/>
            <person name="Lutzoni F."/>
            <person name="Magnuson J."/>
            <person name="Mondo S."/>
            <person name="Nolan M."/>
            <person name="Ohm R."/>
            <person name="Pangilinan J."/>
            <person name="Park H.-J."/>
            <person name="Ramirez L."/>
            <person name="Alfaro M."/>
            <person name="Sun H."/>
            <person name="Tritt A."/>
            <person name="Yoshinaga Y."/>
            <person name="Zwiers L.-H."/>
            <person name="Turgeon B."/>
            <person name="Goodwin S."/>
            <person name="Spatafora J."/>
            <person name="Crous P."/>
            <person name="Grigoriev I."/>
        </authorList>
    </citation>
    <scope>NUCLEOTIDE SEQUENCE</scope>
    <source>
        <strain evidence="15">CBS 262.69</strain>
    </source>
</reference>
<dbReference type="InterPro" id="IPR044796">
    <property type="entry name" value="MLN51_plant"/>
</dbReference>
<dbReference type="SMART" id="SM01044">
    <property type="entry name" value="Btz"/>
    <property type="match status" value="1"/>
</dbReference>
<keyword evidence="11" id="KW-0508">mRNA splicing</keyword>
<comment type="subcellular location">
    <subcellularLocation>
        <location evidence="2">Cytoplasm</location>
    </subcellularLocation>
    <subcellularLocation>
        <location evidence="1">Nucleus</location>
    </subcellularLocation>
</comment>
<keyword evidence="8" id="KW-0810">Translation regulation</keyword>
<dbReference type="Pfam" id="PF09405">
    <property type="entry name" value="Btz"/>
    <property type="match status" value="1"/>
</dbReference>
<evidence type="ECO:0000313" key="16">
    <source>
        <dbReference type="Proteomes" id="UP000799640"/>
    </source>
</evidence>
<feature type="compositionally biased region" description="Basic and acidic residues" evidence="13">
    <location>
        <begin position="123"/>
        <end position="156"/>
    </location>
</feature>
<evidence type="ECO:0000256" key="13">
    <source>
        <dbReference type="SAM" id="MobiDB-lite"/>
    </source>
</evidence>
<keyword evidence="10" id="KW-0866">Nonsense-mediated mRNA decay</keyword>
<evidence type="ECO:0000256" key="1">
    <source>
        <dbReference type="ARBA" id="ARBA00004123"/>
    </source>
</evidence>
<dbReference type="GO" id="GO:0051028">
    <property type="term" value="P:mRNA transport"/>
    <property type="evidence" value="ECO:0007669"/>
    <property type="project" value="UniProtKB-KW"/>
</dbReference>
<evidence type="ECO:0000256" key="12">
    <source>
        <dbReference type="ARBA" id="ARBA00023242"/>
    </source>
</evidence>
<evidence type="ECO:0000256" key="3">
    <source>
        <dbReference type="ARBA" id="ARBA00009548"/>
    </source>
</evidence>
<feature type="domain" description="Btz" evidence="14">
    <location>
        <begin position="111"/>
        <end position="249"/>
    </location>
</feature>
<keyword evidence="12" id="KW-0539">Nucleus</keyword>
<keyword evidence="9" id="KW-0694">RNA-binding</keyword>
<dbReference type="InterPro" id="IPR018545">
    <property type="entry name" value="Btz_dom"/>
</dbReference>
<gene>
    <name evidence="15" type="ORF">EJ06DRAFT_303467</name>
</gene>
<dbReference type="EMBL" id="ML996689">
    <property type="protein sequence ID" value="KAF2404038.1"/>
    <property type="molecule type" value="Genomic_DNA"/>
</dbReference>
<keyword evidence="16" id="KW-1185">Reference proteome</keyword>
<keyword evidence="4" id="KW-0813">Transport</keyword>
<evidence type="ECO:0000259" key="14">
    <source>
        <dbReference type="SMART" id="SM01044"/>
    </source>
</evidence>
<keyword evidence="7" id="KW-0509">mRNA transport</keyword>
<feature type="compositionally biased region" description="Acidic residues" evidence="13">
    <location>
        <begin position="43"/>
        <end position="57"/>
    </location>
</feature>
<dbReference type="Proteomes" id="UP000799640">
    <property type="component" value="Unassembled WGS sequence"/>
</dbReference>
<evidence type="ECO:0000313" key="15">
    <source>
        <dbReference type="EMBL" id="KAF2404038.1"/>
    </source>
</evidence>
<dbReference type="OrthoDB" id="5413466at2759"/>
<evidence type="ECO:0000256" key="2">
    <source>
        <dbReference type="ARBA" id="ARBA00004496"/>
    </source>
</evidence>
<protein>
    <recommendedName>
        <fullName evidence="14">Btz domain-containing protein</fullName>
    </recommendedName>
</protein>
<dbReference type="PANTHER" id="PTHR46837">
    <property type="entry name" value="PROTEIN MLN51 HOMOLOG"/>
    <property type="match status" value="1"/>
</dbReference>
<evidence type="ECO:0000256" key="6">
    <source>
        <dbReference type="ARBA" id="ARBA00022664"/>
    </source>
</evidence>
<evidence type="ECO:0000256" key="5">
    <source>
        <dbReference type="ARBA" id="ARBA00022490"/>
    </source>
</evidence>
<evidence type="ECO:0000256" key="8">
    <source>
        <dbReference type="ARBA" id="ARBA00022845"/>
    </source>
</evidence>
<sequence length="653" mass="71188">MSSTRRQNILRRRRRVEDEGEDEGSIAADLIDDSQSDASLPSDLDDDADADDSDLSDTEGPNAVDSNIKASKPNGAAKVQLPQAAQTAEVHDITFSSIQDTEVMMNGLKLSGSEEAIDFDTLEQPKTEVKERKARPEAEERPKRDHEEYKKKRDADPAFVPNRGAFFMHDHRTASPGHNGFRPFAGRGRGRGRGGIGGPYAPAPPAVQPEPASGVWAHDLHDTLQEPTKPGAQQPRQQQKPAPTAPAAAGPDTPALPVRQFSTTKLLGNIQIRVSLPGMKAPIIFQGVPYHQHTKLPNHRPPLRRDKPVRISLPDKPPRYIFPATERSFIFIPRALRPNQQGFGRGKGRGMSSYGGFSSRRTSAYGGSVYSPSIAAMSRRSSLAREFNRDGLGSPTGPARPVVRLPPGSQQHTAVGTPVHHPATMSGHSTPMTPHMQSHGYPMPQKPVFRENWAHQLHQPRPQKTISVAGIESPASNMYSQDHQPFQHQLPAHVNGEAFYPGRGQYPTQTAGSTPLSNIPERAIHAQPFQPFQQAYPQSYFYPGQQAYAGGQVIAPMLVQNGQQGYLVPTIAPAGPPAGPPAVQPVQGTVAGQQAMVAYEQNGMVYYYDPQAYGAAPEQAESFTPAQNYAVPVMNPNAYYYPQVPGAVYYPQQ</sequence>
<feature type="region of interest" description="Disordered" evidence="13">
    <location>
        <begin position="225"/>
        <end position="257"/>
    </location>
</feature>
<proteinExistence type="inferred from homology"/>
<feature type="compositionally biased region" description="Basic residues" evidence="13">
    <location>
        <begin position="293"/>
        <end position="302"/>
    </location>
</feature>
<dbReference type="PANTHER" id="PTHR46837:SF5">
    <property type="entry name" value="PROTEIN MLN51 HOMOLOG"/>
    <property type="match status" value="1"/>
</dbReference>
<dbReference type="GO" id="GO:0006417">
    <property type="term" value="P:regulation of translation"/>
    <property type="evidence" value="ECO:0007669"/>
    <property type="project" value="UniProtKB-KW"/>
</dbReference>
<evidence type="ECO:0000256" key="9">
    <source>
        <dbReference type="ARBA" id="ARBA00022884"/>
    </source>
</evidence>
<evidence type="ECO:0000256" key="10">
    <source>
        <dbReference type="ARBA" id="ARBA00023161"/>
    </source>
</evidence>
<dbReference type="GO" id="GO:0008380">
    <property type="term" value="P:RNA splicing"/>
    <property type="evidence" value="ECO:0007669"/>
    <property type="project" value="UniProtKB-KW"/>
</dbReference>
<keyword evidence="6" id="KW-0507">mRNA processing</keyword>
<dbReference type="GO" id="GO:0005737">
    <property type="term" value="C:cytoplasm"/>
    <property type="evidence" value="ECO:0007669"/>
    <property type="project" value="UniProtKB-SubCell"/>
</dbReference>
<comment type="similarity">
    <text evidence="3">Belongs to the CASC3 family.</text>
</comment>
<feature type="region of interest" description="Disordered" evidence="13">
    <location>
        <begin position="1"/>
        <end position="88"/>
    </location>
</feature>
<feature type="region of interest" description="Disordered" evidence="13">
    <location>
        <begin position="293"/>
        <end position="316"/>
    </location>
</feature>
<evidence type="ECO:0000256" key="4">
    <source>
        <dbReference type="ARBA" id="ARBA00022448"/>
    </source>
</evidence>
<accession>A0A6G1I6W0</accession>
<dbReference type="AlphaFoldDB" id="A0A6G1I6W0"/>
<keyword evidence="5" id="KW-0963">Cytoplasm</keyword>